<feature type="transmembrane region" description="Helical" evidence="1">
    <location>
        <begin position="27"/>
        <end position="49"/>
    </location>
</feature>
<evidence type="ECO:0000256" key="1">
    <source>
        <dbReference type="SAM" id="Phobius"/>
    </source>
</evidence>
<dbReference type="InterPro" id="IPR045339">
    <property type="entry name" value="DUF6534"/>
</dbReference>
<feature type="domain" description="DUF6534" evidence="2">
    <location>
        <begin position="2"/>
        <end position="74"/>
    </location>
</feature>
<dbReference type="Proteomes" id="UP000053593">
    <property type="component" value="Unassembled WGS sequence"/>
</dbReference>
<dbReference type="EMBL" id="KN834796">
    <property type="protein sequence ID" value="KIK56615.1"/>
    <property type="molecule type" value="Genomic_DNA"/>
</dbReference>
<organism evidence="3 4">
    <name type="scientific">Collybiopsis luxurians FD-317 M1</name>
    <dbReference type="NCBI Taxonomy" id="944289"/>
    <lineage>
        <taxon>Eukaryota</taxon>
        <taxon>Fungi</taxon>
        <taxon>Dikarya</taxon>
        <taxon>Basidiomycota</taxon>
        <taxon>Agaricomycotina</taxon>
        <taxon>Agaricomycetes</taxon>
        <taxon>Agaricomycetidae</taxon>
        <taxon>Agaricales</taxon>
        <taxon>Marasmiineae</taxon>
        <taxon>Omphalotaceae</taxon>
        <taxon>Collybiopsis</taxon>
        <taxon>Collybiopsis luxurians</taxon>
    </lineage>
</organism>
<proteinExistence type="predicted"/>
<dbReference type="AlphaFoldDB" id="A0A0D0B0N2"/>
<keyword evidence="1" id="KW-0472">Membrane</keyword>
<dbReference type="HOGENOM" id="CLU_1627245_0_0_1"/>
<evidence type="ECO:0000259" key="2">
    <source>
        <dbReference type="Pfam" id="PF20152"/>
    </source>
</evidence>
<name>A0A0D0B0N2_9AGAR</name>
<keyword evidence="4" id="KW-1185">Reference proteome</keyword>
<sequence>MMLFMLRECKKTTYKQTITCVENAIKYIIETGAITVIVMLVELAFFLALPKETYNYVICGKVYANSLLANLKSRITFLSSGTAHLYQSNSDLRSMVNNSLWPVSSDTKQKHESPTTASHSQRFGAQNVVLHSAAEFDPDGAYELAKLEGPKTVHQFPGQDNEV</sequence>
<keyword evidence="1" id="KW-1133">Transmembrane helix</keyword>
<dbReference type="Pfam" id="PF20152">
    <property type="entry name" value="DUF6534"/>
    <property type="match status" value="1"/>
</dbReference>
<accession>A0A0D0B0N2</accession>
<reference evidence="3 4" key="1">
    <citation type="submission" date="2014-04" db="EMBL/GenBank/DDBJ databases">
        <title>Evolutionary Origins and Diversification of the Mycorrhizal Mutualists.</title>
        <authorList>
            <consortium name="DOE Joint Genome Institute"/>
            <consortium name="Mycorrhizal Genomics Consortium"/>
            <person name="Kohler A."/>
            <person name="Kuo A."/>
            <person name="Nagy L.G."/>
            <person name="Floudas D."/>
            <person name="Copeland A."/>
            <person name="Barry K.W."/>
            <person name="Cichocki N."/>
            <person name="Veneault-Fourrey C."/>
            <person name="LaButti K."/>
            <person name="Lindquist E.A."/>
            <person name="Lipzen A."/>
            <person name="Lundell T."/>
            <person name="Morin E."/>
            <person name="Murat C."/>
            <person name="Riley R."/>
            <person name="Ohm R."/>
            <person name="Sun H."/>
            <person name="Tunlid A."/>
            <person name="Henrissat B."/>
            <person name="Grigoriev I.V."/>
            <person name="Hibbett D.S."/>
            <person name="Martin F."/>
        </authorList>
    </citation>
    <scope>NUCLEOTIDE SEQUENCE [LARGE SCALE GENOMIC DNA]</scope>
    <source>
        <strain evidence="3 4">FD-317 M1</strain>
    </source>
</reference>
<evidence type="ECO:0000313" key="4">
    <source>
        <dbReference type="Proteomes" id="UP000053593"/>
    </source>
</evidence>
<evidence type="ECO:0000313" key="3">
    <source>
        <dbReference type="EMBL" id="KIK56615.1"/>
    </source>
</evidence>
<keyword evidence="1" id="KW-0812">Transmembrane</keyword>
<protein>
    <recommendedName>
        <fullName evidence="2">DUF6534 domain-containing protein</fullName>
    </recommendedName>
</protein>
<gene>
    <name evidence="3" type="ORF">GYMLUDRAFT_61877</name>
</gene>